<dbReference type="InterPro" id="IPR027417">
    <property type="entry name" value="P-loop_NTPase"/>
</dbReference>
<dbReference type="InterPro" id="IPR011047">
    <property type="entry name" value="Quinoprotein_ADH-like_sf"/>
</dbReference>
<dbReference type="Gene3D" id="3.40.50.300">
    <property type="entry name" value="P-loop containing nucleotide triphosphate hydrolases"/>
    <property type="match status" value="1"/>
</dbReference>
<dbReference type="Gene3D" id="2.130.10.10">
    <property type="entry name" value="YVTN repeat-like/Quinoprotein amine dehydrogenase"/>
    <property type="match status" value="3"/>
</dbReference>
<organism evidence="5 6">
    <name type="scientific">Clathrus columnatus</name>
    <dbReference type="NCBI Taxonomy" id="1419009"/>
    <lineage>
        <taxon>Eukaryota</taxon>
        <taxon>Fungi</taxon>
        <taxon>Dikarya</taxon>
        <taxon>Basidiomycota</taxon>
        <taxon>Agaricomycotina</taxon>
        <taxon>Agaricomycetes</taxon>
        <taxon>Phallomycetidae</taxon>
        <taxon>Phallales</taxon>
        <taxon>Clathraceae</taxon>
        <taxon>Clathrus</taxon>
    </lineage>
</organism>
<dbReference type="PROSITE" id="PS50082">
    <property type="entry name" value="WD_REPEATS_2"/>
    <property type="match status" value="1"/>
</dbReference>
<protein>
    <recommendedName>
        <fullName evidence="4">NACHT domain-containing protein</fullName>
    </recommendedName>
</protein>
<dbReference type="SUPFAM" id="SSF69322">
    <property type="entry name" value="Tricorn protease domain 2"/>
    <property type="match status" value="1"/>
</dbReference>
<feature type="repeat" description="WD" evidence="2">
    <location>
        <begin position="1101"/>
        <end position="1127"/>
    </location>
</feature>
<accession>A0AAV5A6Y2</accession>
<keyword evidence="1" id="KW-0677">Repeat</keyword>
<feature type="compositionally biased region" description="Basic and acidic residues" evidence="3">
    <location>
        <begin position="30"/>
        <end position="39"/>
    </location>
</feature>
<evidence type="ECO:0000256" key="3">
    <source>
        <dbReference type="SAM" id="MobiDB-lite"/>
    </source>
</evidence>
<dbReference type="Proteomes" id="UP001050691">
    <property type="component" value="Unassembled WGS sequence"/>
</dbReference>
<sequence length="1486" mass="168323">MKRFSQKLRFNRKKDGPNNSDAATDIQDGEELHDSSNTHHNQLNREELDTSVQAASQTLQSTRGITGKKLKEDDKPGYYGQLIASVVDKLSAFTDFVQKIADEITSAQDIDQSMLDLFVTLDSTYKFIEETKGIESHPSYERILTNLAKQTVEWVRAGKNLLVNPIKERVKTYQDVFTRILTEFRNHSALHTEIAVGRILEWNESINETLSVGNLPYARGAGLHTGKQCLAGTRIEILEEIINWVNDIDDNCPRLFWLAGPAGTGKSAIAHSIALWFQSIGRLGSFFCFDRNSSTERREKVFPTIARDLADLDQQIKRGLAKVIHNKTSLQSTTDLHLQWKHFVFEPLQAISEASTGPILVVIDGLDESGDPVSRQDLLEVLAEETSLLPVNFRILVTSRPEQDIITAFRVSQTLIRTKSMDSIPELETKRDILTYFKTKLTDPFEDSRLRRLVDLSQGVFQWAYLALQFLNGLKSAGGSGTAADRYEDLINVQQIASINDNLDTMYTQILSSLFDTKQPRVMTRFRSVIGSILAASEPLSFSNLVALRRGNVSLSQRENDINSVIQYTRSLLSGIDDPFSTIRPLHLSFREYLLDKDRSHEFFVDLSQCHQDFAFACLRTMKEGLRFNICDTSDSRQSNAEDKDLPKRISSRISIPLSYSSRFWGSHVFSSIFDSSLASQVVGFFHENFLHWLEVMSLLKTVHVAARSMSGLVPWSSGNNKSIHDFAMDGNRFIQSFSDAIVFSSPHVYLSALPFCPESSIIYRTYINQFPKTLRIASEPIRSWPLAQRAINLTGEVMCICFSHKGEYLAVGLWEGPLKLLDSESFDILWSKELSDEESVRGIQFLPDDKSLVFATWTAIYSLDILTGDIGLYKSFQFFFEVSFSSNAKFVATFTSSHLIVCNLETDEQVIDLPFGIIDKLHRGNFLESDDNNGIFVTYFVEIGVQVWDLETGAVLHGPFTPPSHLITNVGRRLQVEVSPNGKHIMFINDFGFFVWNFQDDSITYFNKPRIHSLTFSPDGNCVITRSSDGRLSLHYMNGKEVHYETDRGIKSVTCSKDGRWLAVRSDNQLVIRELDGWQSFDDNLKQPPVDSVLLDASLDGKYFISASGEESLTVWDAKSGESIREISRSITLVSRNPVLSPRNRYLGYISGDRFINIYDINSGSYQKLSFDDQTIYIDDLVFAQDEKCLATPSISNGRIYIWDIDSSSIIETLIIPNPTEYKDCRIFRASSNLRYFACLSFNGDITLLDRIQPISLDLPAFEKSDHRMVSEDLVFSADEEYMLTSRGSAVLHINLVTKENRVIKLQRENCAVSLQGRLTPHRRIYISHNCESLLVEIGELGYNIWDASSGEYLYSTSTEYPRVLVKGFIPVHQYLFATTTSNGHARVLALKHNKEDGRICFSSNDRHGLQLPPGSFARLREDGWVVNQDDQLLFWVPKNYHLTLHVPGLVYILGEKSMKLDLSSFSYGESWTACSSSSHVYRQQ</sequence>
<evidence type="ECO:0000256" key="2">
    <source>
        <dbReference type="PROSITE-ProRule" id="PRU00221"/>
    </source>
</evidence>
<reference evidence="5" key="1">
    <citation type="submission" date="2021-10" db="EMBL/GenBank/DDBJ databases">
        <title>De novo Genome Assembly of Clathrus columnatus (Basidiomycota, Fungi) Using Illumina and Nanopore Sequence Data.</title>
        <authorList>
            <person name="Ogiso-Tanaka E."/>
            <person name="Itagaki H."/>
            <person name="Hosoya T."/>
            <person name="Hosaka K."/>
        </authorList>
    </citation>
    <scope>NUCLEOTIDE SEQUENCE</scope>
    <source>
        <strain evidence="5">MO-923</strain>
    </source>
</reference>
<dbReference type="InterPro" id="IPR015943">
    <property type="entry name" value="WD40/YVTN_repeat-like_dom_sf"/>
</dbReference>
<dbReference type="PANTHER" id="PTHR10039">
    <property type="entry name" value="AMELOGENIN"/>
    <property type="match status" value="1"/>
</dbReference>
<dbReference type="InterPro" id="IPR056884">
    <property type="entry name" value="NPHP3-like_N"/>
</dbReference>
<keyword evidence="2" id="KW-0853">WD repeat</keyword>
<dbReference type="InterPro" id="IPR001680">
    <property type="entry name" value="WD40_rpt"/>
</dbReference>
<dbReference type="SUPFAM" id="SSF52540">
    <property type="entry name" value="P-loop containing nucleoside triphosphate hydrolases"/>
    <property type="match status" value="1"/>
</dbReference>
<name>A0AAV5A6Y2_9AGAM</name>
<proteinExistence type="predicted"/>
<dbReference type="Pfam" id="PF24883">
    <property type="entry name" value="NPHP3_N"/>
    <property type="match status" value="1"/>
</dbReference>
<dbReference type="SUPFAM" id="SSF50998">
    <property type="entry name" value="Quinoprotein alcohol dehydrogenase-like"/>
    <property type="match status" value="1"/>
</dbReference>
<evidence type="ECO:0000256" key="1">
    <source>
        <dbReference type="ARBA" id="ARBA00022737"/>
    </source>
</evidence>
<feature type="region of interest" description="Disordered" evidence="3">
    <location>
        <begin position="1"/>
        <end position="39"/>
    </location>
</feature>
<keyword evidence="6" id="KW-1185">Reference proteome</keyword>
<evidence type="ECO:0000259" key="4">
    <source>
        <dbReference type="PROSITE" id="PS50837"/>
    </source>
</evidence>
<dbReference type="EMBL" id="BPWL01000003">
    <property type="protein sequence ID" value="GJJ08978.1"/>
    <property type="molecule type" value="Genomic_DNA"/>
</dbReference>
<comment type="caution">
    <text evidence="5">The sequence shown here is derived from an EMBL/GenBank/DDBJ whole genome shotgun (WGS) entry which is preliminary data.</text>
</comment>
<dbReference type="InterPro" id="IPR007111">
    <property type="entry name" value="NACHT_NTPase"/>
</dbReference>
<dbReference type="PANTHER" id="PTHR10039:SF17">
    <property type="entry name" value="FUNGAL STAND N-TERMINAL GOODBYE DOMAIN-CONTAINING PROTEIN-RELATED"/>
    <property type="match status" value="1"/>
</dbReference>
<feature type="domain" description="NACHT" evidence="4">
    <location>
        <begin position="254"/>
        <end position="401"/>
    </location>
</feature>
<dbReference type="SMART" id="SM00320">
    <property type="entry name" value="WD40"/>
    <property type="match status" value="4"/>
</dbReference>
<evidence type="ECO:0000313" key="6">
    <source>
        <dbReference type="Proteomes" id="UP001050691"/>
    </source>
</evidence>
<feature type="compositionally biased region" description="Basic residues" evidence="3">
    <location>
        <begin position="1"/>
        <end position="12"/>
    </location>
</feature>
<dbReference type="PROSITE" id="PS50837">
    <property type="entry name" value="NACHT"/>
    <property type="match status" value="1"/>
</dbReference>
<evidence type="ECO:0000313" key="5">
    <source>
        <dbReference type="EMBL" id="GJJ08978.1"/>
    </source>
</evidence>
<gene>
    <name evidence="5" type="ORF">Clacol_003199</name>
</gene>